<evidence type="ECO:0000256" key="3">
    <source>
        <dbReference type="ARBA" id="ARBA00022729"/>
    </source>
</evidence>
<dbReference type="InterPro" id="IPR036179">
    <property type="entry name" value="Ig-like_dom_sf"/>
</dbReference>
<keyword evidence="6" id="KW-0325">Glycoprotein</keyword>
<organism evidence="9 10">
    <name type="scientific">Equus caballus</name>
    <name type="common">Horse</name>
    <dbReference type="NCBI Taxonomy" id="9796"/>
    <lineage>
        <taxon>Eukaryota</taxon>
        <taxon>Metazoa</taxon>
        <taxon>Chordata</taxon>
        <taxon>Craniata</taxon>
        <taxon>Vertebrata</taxon>
        <taxon>Euteleostomi</taxon>
        <taxon>Mammalia</taxon>
        <taxon>Eutheria</taxon>
        <taxon>Laurasiatheria</taxon>
        <taxon>Perissodactyla</taxon>
        <taxon>Equidae</taxon>
        <taxon>Equus</taxon>
    </lineage>
</organism>
<evidence type="ECO:0000256" key="2">
    <source>
        <dbReference type="ARBA" id="ARBA00022475"/>
    </source>
</evidence>
<dbReference type="Ensembl" id="ENSECAT00000052387.3">
    <property type="protein sequence ID" value="ENSECAP00000040770.1"/>
    <property type="gene ID" value="ENSECAG00000056184.1"/>
</dbReference>
<comment type="subcellular location">
    <subcellularLocation>
        <location evidence="1">Cell membrane</location>
    </subcellularLocation>
</comment>
<keyword evidence="3" id="KW-0732">Signal</keyword>
<evidence type="ECO:0000256" key="8">
    <source>
        <dbReference type="ARBA" id="ARBA00043266"/>
    </source>
</evidence>
<keyword evidence="2" id="KW-1003">Cell membrane</keyword>
<dbReference type="Gene3D" id="2.60.40.10">
    <property type="entry name" value="Immunoglobulins"/>
    <property type="match status" value="1"/>
</dbReference>
<dbReference type="InterPro" id="IPR007110">
    <property type="entry name" value="Ig-like_dom"/>
</dbReference>
<name>A0A3Q2I555_HORSE</name>
<evidence type="ECO:0000256" key="4">
    <source>
        <dbReference type="ARBA" id="ARBA00023136"/>
    </source>
</evidence>
<keyword evidence="8" id="KW-0391">Immunity</keyword>
<dbReference type="OMA" id="REYWCVI"/>
<dbReference type="SMART" id="SM00409">
    <property type="entry name" value="IG"/>
    <property type="match status" value="1"/>
</dbReference>
<keyword evidence="8" id="KW-1064">Adaptive immunity</keyword>
<dbReference type="SUPFAM" id="SSF48726">
    <property type="entry name" value="Immunoglobulin"/>
    <property type="match status" value="1"/>
</dbReference>
<reference evidence="9" key="3">
    <citation type="submission" date="2025-09" db="UniProtKB">
        <authorList>
            <consortium name="Ensembl"/>
        </authorList>
    </citation>
    <scope>IDENTIFICATION</scope>
    <source>
        <strain evidence="9">Thoroughbred</strain>
    </source>
</reference>
<dbReference type="Proteomes" id="UP000002281">
    <property type="component" value="Chromosome 1"/>
</dbReference>
<keyword evidence="10" id="KW-1185">Reference proteome</keyword>
<dbReference type="GeneTree" id="ENSGT00900000140957"/>
<comment type="subunit">
    <text evidence="7">Alpha-beta TR is a heterodimer composed of an alpha and beta chain; disulfide-linked. The alpha-beta TR is associated with the transmembrane signaling CD3 coreceptor proteins to form the TR-CD3 (TcR or TCR). The assembly of alpha-beta TR heterodimers with CD3 occurs in the endoplasmic reticulum where a single alpha-beta TR heterodimer associates with one CD3D-CD3E heterodimer, one CD3G-CD3E heterodimer and one CD247 homodimer forming a stable octameric structure. CD3D-CD3E and CD3G-CD3E heterodimers preferentially associate with TR alpha and TR beta chains, respectively. The association of the CD247 homodimer is the last step of TcR assembly in the endoplasmic reticulum and is required for transport to the cell surface.</text>
</comment>
<dbReference type="InterPro" id="IPR051896">
    <property type="entry name" value="TCR_alpha_variable"/>
</dbReference>
<dbReference type="InterPro" id="IPR013106">
    <property type="entry name" value="Ig_V-set"/>
</dbReference>
<proteinExistence type="predicted"/>
<keyword evidence="4" id="KW-0472">Membrane</keyword>
<dbReference type="PANTHER" id="PTHR19339">
    <property type="entry name" value="T CELL RECEPTOR ALPHA VARIABLE 39"/>
    <property type="match status" value="1"/>
</dbReference>
<evidence type="ECO:0000313" key="9">
    <source>
        <dbReference type="Ensembl" id="ENSECAP00000040770.1"/>
    </source>
</evidence>
<accession>A0A3Q2I555</accession>
<evidence type="ECO:0000256" key="1">
    <source>
        <dbReference type="ARBA" id="ARBA00004236"/>
    </source>
</evidence>
<dbReference type="PaxDb" id="9796-ENSECAP00000047295"/>
<sequence>MKTQVGVLLGLLWIQICWVGAQMKVEQSPGVLILQEGSNASLMCNCSNSMSSVQWFQQNPGGPLISLFYMTSKPQEKGRLKSTISTKDRYSHLYIRDSQPGDSATYLCAVEHSALLTPAACTETRAEDLTQPPEGEQGPSVIRIVFLLSCTS</sequence>
<dbReference type="SMART" id="SM00406">
    <property type="entry name" value="IGv"/>
    <property type="match status" value="1"/>
</dbReference>
<dbReference type="AlphaFoldDB" id="A0A3Q2I555"/>
<evidence type="ECO:0000256" key="7">
    <source>
        <dbReference type="ARBA" id="ARBA00038651"/>
    </source>
</evidence>
<dbReference type="InterPro" id="IPR013783">
    <property type="entry name" value="Ig-like_fold"/>
</dbReference>
<dbReference type="InterPro" id="IPR003599">
    <property type="entry name" value="Ig_sub"/>
</dbReference>
<keyword evidence="5" id="KW-1015">Disulfide bond</keyword>
<dbReference type="PROSITE" id="PS50835">
    <property type="entry name" value="IG_LIKE"/>
    <property type="match status" value="1"/>
</dbReference>
<dbReference type="GO" id="GO:0042101">
    <property type="term" value="C:T cell receptor complex"/>
    <property type="evidence" value="ECO:0007669"/>
    <property type="project" value="UniProtKB-KW"/>
</dbReference>
<dbReference type="Bgee" id="ENSECAG00000030231">
    <property type="expression patterns" value="Expressed in leukocyte and 11 other cell types or tissues"/>
</dbReference>
<keyword evidence="8" id="KW-1279">T cell receptor</keyword>
<evidence type="ECO:0000256" key="5">
    <source>
        <dbReference type="ARBA" id="ARBA00023157"/>
    </source>
</evidence>
<reference evidence="9 10" key="1">
    <citation type="journal article" date="2009" name="Science">
        <title>Genome sequence, comparative analysis, and population genetics of the domestic horse.</title>
        <authorList>
            <consortium name="Broad Institute Genome Sequencing Platform"/>
            <consortium name="Broad Institute Whole Genome Assembly Team"/>
            <person name="Wade C.M."/>
            <person name="Giulotto E."/>
            <person name="Sigurdsson S."/>
            <person name="Zoli M."/>
            <person name="Gnerre S."/>
            <person name="Imsland F."/>
            <person name="Lear T.L."/>
            <person name="Adelson D.L."/>
            <person name="Bailey E."/>
            <person name="Bellone R.R."/>
            <person name="Bloecker H."/>
            <person name="Distl O."/>
            <person name="Edgar R.C."/>
            <person name="Garber M."/>
            <person name="Leeb T."/>
            <person name="Mauceli E."/>
            <person name="MacLeod J.N."/>
            <person name="Penedo M.C.T."/>
            <person name="Raison J.M."/>
            <person name="Sharpe T."/>
            <person name="Vogel J."/>
            <person name="Andersson L."/>
            <person name="Antczak D.F."/>
            <person name="Biagi T."/>
            <person name="Binns M.M."/>
            <person name="Chowdhary B.P."/>
            <person name="Coleman S.J."/>
            <person name="Della Valle G."/>
            <person name="Fryc S."/>
            <person name="Guerin G."/>
            <person name="Hasegawa T."/>
            <person name="Hill E.W."/>
            <person name="Jurka J."/>
            <person name="Kiialainen A."/>
            <person name="Lindgren G."/>
            <person name="Liu J."/>
            <person name="Magnani E."/>
            <person name="Mickelson J.R."/>
            <person name="Murray J."/>
            <person name="Nergadze S.G."/>
            <person name="Onofrio R."/>
            <person name="Pedroni S."/>
            <person name="Piras M.F."/>
            <person name="Raudsepp T."/>
            <person name="Rocchi M."/>
            <person name="Roeed K.H."/>
            <person name="Ryder O.A."/>
            <person name="Searle S."/>
            <person name="Skow L."/>
            <person name="Swinburne J.E."/>
            <person name="Syvaenen A.C."/>
            <person name="Tozaki T."/>
            <person name="Valberg S.J."/>
            <person name="Vaudin M."/>
            <person name="White J.R."/>
            <person name="Zody M.C."/>
            <person name="Lander E.S."/>
            <person name="Lindblad-Toh K."/>
        </authorList>
    </citation>
    <scope>NUCLEOTIDE SEQUENCE [LARGE SCALE GENOMIC DNA]</scope>
    <source>
        <strain evidence="9 10">Thoroughbred</strain>
    </source>
</reference>
<evidence type="ECO:0000313" key="10">
    <source>
        <dbReference type="Proteomes" id="UP000002281"/>
    </source>
</evidence>
<dbReference type="PANTHER" id="PTHR19339:SF8">
    <property type="entry name" value="IG-LIKE DOMAIN-CONTAINING PROTEIN"/>
    <property type="match status" value="1"/>
</dbReference>
<dbReference type="Pfam" id="PF07686">
    <property type="entry name" value="V-set"/>
    <property type="match status" value="1"/>
</dbReference>
<evidence type="ECO:0000256" key="6">
    <source>
        <dbReference type="ARBA" id="ARBA00023180"/>
    </source>
</evidence>
<protein>
    <submittedName>
        <fullName evidence="9">Uncharacterized protein</fullName>
    </submittedName>
</protein>
<reference evidence="9" key="2">
    <citation type="submission" date="2025-08" db="UniProtKB">
        <authorList>
            <consortium name="Ensembl"/>
        </authorList>
    </citation>
    <scope>IDENTIFICATION</scope>
    <source>
        <strain evidence="9">Thoroughbred</strain>
    </source>
</reference>